<protein>
    <submittedName>
        <fullName evidence="2">DUF4738 domain-containing protein</fullName>
    </submittedName>
</protein>
<reference evidence="2 3" key="1">
    <citation type="submission" date="2018-08" db="EMBL/GenBank/DDBJ databases">
        <title>A genome reference for cultivated species of the human gut microbiota.</title>
        <authorList>
            <person name="Zou Y."/>
            <person name="Xue W."/>
            <person name="Luo G."/>
        </authorList>
    </citation>
    <scope>NUCLEOTIDE SEQUENCE [LARGE SCALE GENOMIC DNA]</scope>
    <source>
        <strain evidence="2 3">AF42-9</strain>
    </source>
</reference>
<organism evidence="2 3">
    <name type="scientific">Leyella stercorea</name>
    <dbReference type="NCBI Taxonomy" id="363265"/>
    <lineage>
        <taxon>Bacteria</taxon>
        <taxon>Pseudomonadati</taxon>
        <taxon>Bacteroidota</taxon>
        <taxon>Bacteroidia</taxon>
        <taxon>Bacteroidales</taxon>
        <taxon>Prevotellaceae</taxon>
        <taxon>Leyella</taxon>
    </lineage>
</organism>
<dbReference type="InterPro" id="IPR031762">
    <property type="entry name" value="DUF4738"/>
</dbReference>
<evidence type="ECO:0000256" key="1">
    <source>
        <dbReference type="SAM" id="SignalP"/>
    </source>
</evidence>
<accession>A0A415GSB6</accession>
<sequence length="267" mass="30704">MYKNIAKTLFVLLLVLKVSACGNRQNKAVEPTEDLTAKHDLQGIWLDEDGEDVAFRVKGDSVYFPDSTSVPTYFRIENHSFVLIGGKTTKYKIMKQTPNVFEFKNQSGETVKLYKTNDASYMDAFVPKAVQNINQKKVVKRDSVVFFNDEKYHCYIQINPTTYRVVKPSVNDDGVEVDNVYYDNIVNLTVFNGNKRLFSADMRKEAFVNEVPEQFLKQAVYSDLYFDRIDAEGLHFFAVLAMPETSISYMVESIVEFNGKLIKRIKK</sequence>
<dbReference type="OrthoDB" id="1036657at2"/>
<dbReference type="Pfam" id="PF15889">
    <property type="entry name" value="DUF4738"/>
    <property type="match status" value="1"/>
</dbReference>
<keyword evidence="3" id="KW-1185">Reference proteome</keyword>
<evidence type="ECO:0000313" key="3">
    <source>
        <dbReference type="Proteomes" id="UP000286598"/>
    </source>
</evidence>
<feature type="chain" id="PRO_5019315888" evidence="1">
    <location>
        <begin position="21"/>
        <end position="267"/>
    </location>
</feature>
<feature type="signal peptide" evidence="1">
    <location>
        <begin position="1"/>
        <end position="20"/>
    </location>
</feature>
<comment type="caution">
    <text evidence="2">The sequence shown here is derived from an EMBL/GenBank/DDBJ whole genome shotgun (WGS) entry which is preliminary data.</text>
</comment>
<proteinExistence type="predicted"/>
<gene>
    <name evidence="2" type="ORF">DW060_00155</name>
</gene>
<keyword evidence="1" id="KW-0732">Signal</keyword>
<evidence type="ECO:0000313" key="2">
    <source>
        <dbReference type="EMBL" id="RHK53285.1"/>
    </source>
</evidence>
<dbReference type="Proteomes" id="UP000286598">
    <property type="component" value="Unassembled WGS sequence"/>
</dbReference>
<name>A0A415GSB6_9BACT</name>
<dbReference type="EMBL" id="QRNO01000001">
    <property type="protein sequence ID" value="RHK53285.1"/>
    <property type="molecule type" value="Genomic_DNA"/>
</dbReference>
<dbReference type="Gene3D" id="2.40.128.510">
    <property type="entry name" value="Protein of unknown function DUF4738"/>
    <property type="match status" value="1"/>
</dbReference>
<dbReference type="AlphaFoldDB" id="A0A415GSB6"/>